<proteinExistence type="predicted"/>
<organism evidence="1">
    <name type="scientific">Octopus bimaculoides</name>
    <name type="common">California two-spotted octopus</name>
    <dbReference type="NCBI Taxonomy" id="37653"/>
    <lineage>
        <taxon>Eukaryota</taxon>
        <taxon>Metazoa</taxon>
        <taxon>Spiralia</taxon>
        <taxon>Lophotrochozoa</taxon>
        <taxon>Mollusca</taxon>
        <taxon>Cephalopoda</taxon>
        <taxon>Coleoidea</taxon>
        <taxon>Octopodiformes</taxon>
        <taxon>Octopoda</taxon>
        <taxon>Incirrata</taxon>
        <taxon>Octopodidae</taxon>
        <taxon>Octopus</taxon>
    </lineage>
</organism>
<reference evidence="1" key="1">
    <citation type="submission" date="2015-07" db="EMBL/GenBank/DDBJ databases">
        <title>MeaNS - Measles Nucleotide Surveillance Program.</title>
        <authorList>
            <person name="Tran T."/>
            <person name="Druce J."/>
        </authorList>
    </citation>
    <scope>NUCLEOTIDE SEQUENCE</scope>
    <source>
        <strain evidence="1">UCB-OBI-ISO-001</strain>
        <tissue evidence="1">Gonad</tissue>
    </source>
</reference>
<feature type="non-terminal residue" evidence="1">
    <location>
        <position position="1"/>
    </location>
</feature>
<dbReference type="EMBL" id="KQ424425">
    <property type="protein sequence ID" value="KOF71020.1"/>
    <property type="molecule type" value="Genomic_DNA"/>
</dbReference>
<accession>A0A0L8G362</accession>
<evidence type="ECO:0008006" key="2">
    <source>
        <dbReference type="Google" id="ProtNLM"/>
    </source>
</evidence>
<protein>
    <recommendedName>
        <fullName evidence="2">Endonuclease/exonuclease/phosphatase domain-containing protein</fullName>
    </recommendedName>
</protein>
<sequence length="101" mass="11570">DVEITRVMHGTNCWTDHRSVQFRLRLRIRPPIRNQKLKQKLNVGNLQSREARQRLAFAELPDVGTGPNDGQTLTSEWDTLATTITNAAKDILGVLNRRHQD</sequence>
<name>A0A0L8G362_OCTBM</name>
<evidence type="ECO:0000313" key="1">
    <source>
        <dbReference type="EMBL" id="KOF71020.1"/>
    </source>
</evidence>
<dbReference type="AlphaFoldDB" id="A0A0L8G362"/>
<gene>
    <name evidence="1" type="ORF">OCBIM_22001803mg</name>
</gene>